<keyword evidence="3" id="KW-0560">Oxidoreductase</keyword>
<accession>A0ABW4UBN1</accession>
<dbReference type="Pfam" id="PF13561">
    <property type="entry name" value="adh_short_C2"/>
    <property type="match status" value="1"/>
</dbReference>
<evidence type="ECO:0000259" key="2">
    <source>
        <dbReference type="SMART" id="SM00822"/>
    </source>
</evidence>
<dbReference type="GO" id="GO:0016491">
    <property type="term" value="F:oxidoreductase activity"/>
    <property type="evidence" value="ECO:0007669"/>
    <property type="project" value="UniProtKB-KW"/>
</dbReference>
<dbReference type="RefSeq" id="WP_379100081.1">
    <property type="nucleotide sequence ID" value="NZ_JBHUGZ010000012.1"/>
</dbReference>
<sequence>MPSAEGSSAHSKFDLAGKTALITGAGRGIGLQIALTLQGAGAEIILTDADGNRAAEAADRFAVRPKVHPLDVTNSAAVRDLANRIALCPDILVNNAGVSRAAPTKDTTDEDWRAVLSVNLDGVFYCSRTFGSLMAKRGSGAIVNVSSMCAEIVTRQESVVTSYNASKAGVNMVTKTLACEWARTGVRVNAVAPGFVRSEMTDRYPEAVVTAWCEQTPMRRMGRPDEIASAVQFLASDAASYITGTVLLVDGGYTCW</sequence>
<evidence type="ECO:0000313" key="4">
    <source>
        <dbReference type="Proteomes" id="UP001597405"/>
    </source>
</evidence>
<organism evidence="3 4">
    <name type="scientific">Mesorhizobium newzealandense</name>
    <dbReference type="NCBI Taxonomy" id="1300302"/>
    <lineage>
        <taxon>Bacteria</taxon>
        <taxon>Pseudomonadati</taxon>
        <taxon>Pseudomonadota</taxon>
        <taxon>Alphaproteobacteria</taxon>
        <taxon>Hyphomicrobiales</taxon>
        <taxon>Phyllobacteriaceae</taxon>
        <taxon>Mesorhizobium</taxon>
    </lineage>
</organism>
<gene>
    <name evidence="3" type="ORF">ACFSOZ_16935</name>
</gene>
<feature type="domain" description="Ketoreductase" evidence="2">
    <location>
        <begin position="18"/>
        <end position="156"/>
    </location>
</feature>
<comment type="caution">
    <text evidence="3">The sequence shown here is derived from an EMBL/GenBank/DDBJ whole genome shotgun (WGS) entry which is preliminary data.</text>
</comment>
<dbReference type="EC" id="1.1.1.-" evidence="3"/>
<dbReference type="InterPro" id="IPR036291">
    <property type="entry name" value="NAD(P)-bd_dom_sf"/>
</dbReference>
<proteinExistence type="inferred from homology"/>
<protein>
    <submittedName>
        <fullName evidence="3">SDR family NAD(P)-dependent oxidoreductase</fullName>
        <ecNumber evidence="3">1.1.1.-</ecNumber>
    </submittedName>
</protein>
<dbReference type="InterPro" id="IPR002347">
    <property type="entry name" value="SDR_fam"/>
</dbReference>
<dbReference type="PANTHER" id="PTHR42760">
    <property type="entry name" value="SHORT-CHAIN DEHYDROGENASES/REDUCTASES FAMILY MEMBER"/>
    <property type="match status" value="1"/>
</dbReference>
<dbReference type="Gene3D" id="3.40.50.720">
    <property type="entry name" value="NAD(P)-binding Rossmann-like Domain"/>
    <property type="match status" value="1"/>
</dbReference>
<dbReference type="PRINTS" id="PR00080">
    <property type="entry name" value="SDRFAMILY"/>
</dbReference>
<dbReference type="InterPro" id="IPR057326">
    <property type="entry name" value="KR_dom"/>
</dbReference>
<dbReference type="PRINTS" id="PR00081">
    <property type="entry name" value="GDHRDH"/>
</dbReference>
<evidence type="ECO:0000256" key="1">
    <source>
        <dbReference type="ARBA" id="ARBA00006484"/>
    </source>
</evidence>
<keyword evidence="4" id="KW-1185">Reference proteome</keyword>
<name>A0ABW4UBN1_9HYPH</name>
<dbReference type="EMBL" id="JBHUGZ010000012">
    <property type="protein sequence ID" value="MFD1984321.1"/>
    <property type="molecule type" value="Genomic_DNA"/>
</dbReference>
<comment type="similarity">
    <text evidence="1">Belongs to the short-chain dehydrogenases/reductases (SDR) family.</text>
</comment>
<dbReference type="SMART" id="SM00822">
    <property type="entry name" value="PKS_KR"/>
    <property type="match status" value="1"/>
</dbReference>
<reference evidence="4" key="1">
    <citation type="journal article" date="2019" name="Int. J. Syst. Evol. Microbiol.">
        <title>The Global Catalogue of Microorganisms (GCM) 10K type strain sequencing project: providing services to taxonomists for standard genome sequencing and annotation.</title>
        <authorList>
            <consortium name="The Broad Institute Genomics Platform"/>
            <consortium name="The Broad Institute Genome Sequencing Center for Infectious Disease"/>
            <person name="Wu L."/>
            <person name="Ma J."/>
        </authorList>
    </citation>
    <scope>NUCLEOTIDE SEQUENCE [LARGE SCALE GENOMIC DNA]</scope>
    <source>
        <strain evidence="4">CGMCC 1.16225</strain>
    </source>
</reference>
<dbReference type="SUPFAM" id="SSF51735">
    <property type="entry name" value="NAD(P)-binding Rossmann-fold domains"/>
    <property type="match status" value="1"/>
</dbReference>
<dbReference type="Proteomes" id="UP001597405">
    <property type="component" value="Unassembled WGS sequence"/>
</dbReference>
<dbReference type="InterPro" id="IPR020904">
    <property type="entry name" value="Sc_DH/Rdtase_CS"/>
</dbReference>
<dbReference type="PROSITE" id="PS00061">
    <property type="entry name" value="ADH_SHORT"/>
    <property type="match status" value="1"/>
</dbReference>
<evidence type="ECO:0000313" key="3">
    <source>
        <dbReference type="EMBL" id="MFD1984321.1"/>
    </source>
</evidence>